<name>A0A5B7FAP5_PORTR</name>
<evidence type="ECO:0000313" key="2">
    <source>
        <dbReference type="Proteomes" id="UP000324222"/>
    </source>
</evidence>
<gene>
    <name evidence="1" type="ORF">E2C01_036198</name>
</gene>
<organism evidence="1 2">
    <name type="scientific">Portunus trituberculatus</name>
    <name type="common">Swimming crab</name>
    <name type="synonym">Neptunus trituberculatus</name>
    <dbReference type="NCBI Taxonomy" id="210409"/>
    <lineage>
        <taxon>Eukaryota</taxon>
        <taxon>Metazoa</taxon>
        <taxon>Ecdysozoa</taxon>
        <taxon>Arthropoda</taxon>
        <taxon>Crustacea</taxon>
        <taxon>Multicrustacea</taxon>
        <taxon>Malacostraca</taxon>
        <taxon>Eumalacostraca</taxon>
        <taxon>Eucarida</taxon>
        <taxon>Decapoda</taxon>
        <taxon>Pleocyemata</taxon>
        <taxon>Brachyura</taxon>
        <taxon>Eubrachyura</taxon>
        <taxon>Portunoidea</taxon>
        <taxon>Portunidae</taxon>
        <taxon>Portuninae</taxon>
        <taxon>Portunus</taxon>
    </lineage>
</organism>
<accession>A0A5B7FAP5</accession>
<dbReference type="EMBL" id="VSRR010005490">
    <property type="protein sequence ID" value="MPC42575.1"/>
    <property type="molecule type" value="Genomic_DNA"/>
</dbReference>
<sequence length="66" mass="7340">MKCHVNTRLKLKRIMCSHQDNTQARPIPAHSLMQASPTPSPSCKCDRCGSVGGRMQTGTEWVKPVF</sequence>
<proteinExistence type="predicted"/>
<reference evidence="1 2" key="1">
    <citation type="submission" date="2019-05" db="EMBL/GenBank/DDBJ databases">
        <title>Another draft genome of Portunus trituberculatus and its Hox gene families provides insights of decapod evolution.</title>
        <authorList>
            <person name="Jeong J.-H."/>
            <person name="Song I."/>
            <person name="Kim S."/>
            <person name="Choi T."/>
            <person name="Kim D."/>
            <person name="Ryu S."/>
            <person name="Kim W."/>
        </authorList>
    </citation>
    <scope>NUCLEOTIDE SEQUENCE [LARGE SCALE GENOMIC DNA]</scope>
    <source>
        <tissue evidence="1">Muscle</tissue>
    </source>
</reference>
<dbReference type="Proteomes" id="UP000324222">
    <property type="component" value="Unassembled WGS sequence"/>
</dbReference>
<protein>
    <submittedName>
        <fullName evidence="1">Uncharacterized protein</fullName>
    </submittedName>
</protein>
<keyword evidence="2" id="KW-1185">Reference proteome</keyword>
<evidence type="ECO:0000313" key="1">
    <source>
        <dbReference type="EMBL" id="MPC42575.1"/>
    </source>
</evidence>
<dbReference type="AlphaFoldDB" id="A0A5B7FAP5"/>
<comment type="caution">
    <text evidence="1">The sequence shown here is derived from an EMBL/GenBank/DDBJ whole genome shotgun (WGS) entry which is preliminary data.</text>
</comment>